<evidence type="ECO:0000256" key="8">
    <source>
        <dbReference type="ARBA" id="ARBA00023170"/>
    </source>
</evidence>
<dbReference type="EMBL" id="OC857871">
    <property type="protein sequence ID" value="CAD7625756.1"/>
    <property type="molecule type" value="Genomic_DNA"/>
</dbReference>
<dbReference type="OrthoDB" id="5957871at2759"/>
<dbReference type="InterPro" id="IPR017452">
    <property type="entry name" value="GPCR_Rhodpsn_7TM"/>
</dbReference>
<evidence type="ECO:0000256" key="4">
    <source>
        <dbReference type="ARBA" id="ARBA00022692"/>
    </source>
</evidence>
<dbReference type="Proteomes" id="UP000759131">
    <property type="component" value="Unassembled WGS sequence"/>
</dbReference>
<feature type="non-terminal residue" evidence="12">
    <location>
        <position position="1"/>
    </location>
</feature>
<dbReference type="Gene3D" id="1.20.1070.10">
    <property type="entry name" value="Rhodopsin 7-helix transmembrane proteins"/>
    <property type="match status" value="1"/>
</dbReference>
<comment type="similarity">
    <text evidence="2">Belongs to the G-protein coupled receptor 1 family.</text>
</comment>
<accession>A0A7R9KM74</accession>
<keyword evidence="4 10" id="KW-0812">Transmembrane</keyword>
<evidence type="ECO:0000256" key="5">
    <source>
        <dbReference type="ARBA" id="ARBA00022989"/>
    </source>
</evidence>
<evidence type="ECO:0000256" key="9">
    <source>
        <dbReference type="ARBA" id="ARBA00023224"/>
    </source>
</evidence>
<gene>
    <name evidence="12" type="ORF">OSB1V03_LOCUS6189</name>
</gene>
<keyword evidence="7 10" id="KW-0472">Membrane</keyword>
<keyword evidence="13" id="KW-1185">Reference proteome</keyword>
<proteinExistence type="inferred from homology"/>
<feature type="transmembrane region" description="Helical" evidence="10">
    <location>
        <begin position="81"/>
        <end position="103"/>
    </location>
</feature>
<evidence type="ECO:0000313" key="13">
    <source>
        <dbReference type="Proteomes" id="UP000759131"/>
    </source>
</evidence>
<dbReference type="AlphaFoldDB" id="A0A7R9KM74"/>
<keyword evidence="3" id="KW-1003">Cell membrane</keyword>
<evidence type="ECO:0000256" key="7">
    <source>
        <dbReference type="ARBA" id="ARBA00023136"/>
    </source>
</evidence>
<keyword evidence="9" id="KW-0807">Transducer</keyword>
<dbReference type="GO" id="GO:0043410">
    <property type="term" value="P:positive regulation of MAPK cascade"/>
    <property type="evidence" value="ECO:0007669"/>
    <property type="project" value="TreeGrafter"/>
</dbReference>
<evidence type="ECO:0000259" key="11">
    <source>
        <dbReference type="PROSITE" id="PS50262"/>
    </source>
</evidence>
<dbReference type="PANTHER" id="PTHR24248">
    <property type="entry name" value="ADRENERGIC RECEPTOR-RELATED G-PROTEIN COUPLED RECEPTOR"/>
    <property type="match status" value="1"/>
</dbReference>
<protein>
    <recommendedName>
        <fullName evidence="11">G-protein coupled receptors family 1 profile domain-containing protein</fullName>
    </recommendedName>
</protein>
<evidence type="ECO:0000256" key="6">
    <source>
        <dbReference type="ARBA" id="ARBA00023040"/>
    </source>
</evidence>
<dbReference type="PROSITE" id="PS50262">
    <property type="entry name" value="G_PROTEIN_RECEP_F1_2"/>
    <property type="match status" value="1"/>
</dbReference>
<dbReference type="SUPFAM" id="SSF81321">
    <property type="entry name" value="Family A G protein-coupled receptor-like"/>
    <property type="match status" value="1"/>
</dbReference>
<sequence>MIGLTTKSISHPSETSDDFKYDWNKVSEPSEDMDSSNPLSTYIKIVVGLVLGLMILISILGNILVCLAISSDRRLRRLGNLFLASLALADLFVGSLVMTFAVANDLMEYWMFGPQLCEIWIAFDISC</sequence>
<organism evidence="12">
    <name type="scientific">Medioppia subpectinata</name>
    <dbReference type="NCBI Taxonomy" id="1979941"/>
    <lineage>
        <taxon>Eukaryota</taxon>
        <taxon>Metazoa</taxon>
        <taxon>Ecdysozoa</taxon>
        <taxon>Arthropoda</taxon>
        <taxon>Chelicerata</taxon>
        <taxon>Arachnida</taxon>
        <taxon>Acari</taxon>
        <taxon>Acariformes</taxon>
        <taxon>Sarcoptiformes</taxon>
        <taxon>Oribatida</taxon>
        <taxon>Brachypylina</taxon>
        <taxon>Oppioidea</taxon>
        <taxon>Oppiidae</taxon>
        <taxon>Medioppia</taxon>
    </lineage>
</organism>
<dbReference type="PRINTS" id="PR00237">
    <property type="entry name" value="GPCRRHODOPSN"/>
</dbReference>
<comment type="subcellular location">
    <subcellularLocation>
        <location evidence="1">Cell membrane</location>
        <topology evidence="1">Multi-pass membrane protein</topology>
    </subcellularLocation>
</comment>
<keyword evidence="8" id="KW-0675">Receptor</keyword>
<feature type="transmembrane region" description="Helical" evidence="10">
    <location>
        <begin position="42"/>
        <end position="69"/>
    </location>
</feature>
<dbReference type="GO" id="GO:0005886">
    <property type="term" value="C:plasma membrane"/>
    <property type="evidence" value="ECO:0007669"/>
    <property type="project" value="UniProtKB-SubCell"/>
</dbReference>
<evidence type="ECO:0000313" key="12">
    <source>
        <dbReference type="EMBL" id="CAD7625756.1"/>
    </source>
</evidence>
<name>A0A7R9KM74_9ACAR</name>
<evidence type="ECO:0000256" key="10">
    <source>
        <dbReference type="SAM" id="Phobius"/>
    </source>
</evidence>
<keyword evidence="5 10" id="KW-1133">Transmembrane helix</keyword>
<dbReference type="InterPro" id="IPR000276">
    <property type="entry name" value="GPCR_Rhodpsn"/>
</dbReference>
<dbReference type="GO" id="GO:0071880">
    <property type="term" value="P:adenylate cyclase-activating adrenergic receptor signaling pathway"/>
    <property type="evidence" value="ECO:0007669"/>
    <property type="project" value="TreeGrafter"/>
</dbReference>
<evidence type="ECO:0000256" key="2">
    <source>
        <dbReference type="ARBA" id="ARBA00010663"/>
    </source>
</evidence>
<dbReference type="GO" id="GO:0004989">
    <property type="term" value="F:octopamine receptor activity"/>
    <property type="evidence" value="ECO:0007669"/>
    <property type="project" value="TreeGrafter"/>
</dbReference>
<evidence type="ECO:0000256" key="3">
    <source>
        <dbReference type="ARBA" id="ARBA00022475"/>
    </source>
</evidence>
<keyword evidence="6" id="KW-0297">G-protein coupled receptor</keyword>
<reference evidence="12" key="1">
    <citation type="submission" date="2020-11" db="EMBL/GenBank/DDBJ databases">
        <authorList>
            <person name="Tran Van P."/>
        </authorList>
    </citation>
    <scope>NUCLEOTIDE SEQUENCE</scope>
</reference>
<dbReference type="EMBL" id="CAJPIZ010003296">
    <property type="protein sequence ID" value="CAG2106186.1"/>
    <property type="molecule type" value="Genomic_DNA"/>
</dbReference>
<feature type="domain" description="G-protein coupled receptors family 1 profile" evidence="11">
    <location>
        <begin position="61"/>
        <end position="127"/>
    </location>
</feature>
<dbReference type="PANTHER" id="PTHR24248:SF187">
    <property type="entry name" value="OCTOPAMINE RECEPTOR BETA-2R"/>
    <property type="match status" value="1"/>
</dbReference>
<evidence type="ECO:0000256" key="1">
    <source>
        <dbReference type="ARBA" id="ARBA00004651"/>
    </source>
</evidence>
<dbReference type="Pfam" id="PF00001">
    <property type="entry name" value="7tm_1"/>
    <property type="match status" value="1"/>
</dbReference>